<gene>
    <name evidence="2" type="ORF">SAMN04488074_101314</name>
</gene>
<dbReference type="EMBL" id="FNET01000001">
    <property type="protein sequence ID" value="SDJ02804.1"/>
    <property type="molecule type" value="Genomic_DNA"/>
</dbReference>
<feature type="region of interest" description="Disordered" evidence="1">
    <location>
        <begin position="41"/>
        <end position="63"/>
    </location>
</feature>
<organism evidence="2 3">
    <name type="scientific">Lentzea albidocapillata subsp. violacea</name>
    <dbReference type="NCBI Taxonomy" id="128104"/>
    <lineage>
        <taxon>Bacteria</taxon>
        <taxon>Bacillati</taxon>
        <taxon>Actinomycetota</taxon>
        <taxon>Actinomycetes</taxon>
        <taxon>Pseudonocardiales</taxon>
        <taxon>Pseudonocardiaceae</taxon>
        <taxon>Lentzea</taxon>
    </lineage>
</organism>
<dbReference type="Proteomes" id="UP000199682">
    <property type="component" value="Unassembled WGS sequence"/>
</dbReference>
<dbReference type="Gene3D" id="3.40.50.720">
    <property type="entry name" value="NAD(P)-binding Rossmann-like Domain"/>
    <property type="match status" value="1"/>
</dbReference>
<evidence type="ECO:0000313" key="2">
    <source>
        <dbReference type="EMBL" id="SDJ02804.1"/>
    </source>
</evidence>
<reference evidence="3" key="1">
    <citation type="submission" date="2016-10" db="EMBL/GenBank/DDBJ databases">
        <authorList>
            <person name="Varghese N."/>
            <person name="Submissions S."/>
        </authorList>
    </citation>
    <scope>NUCLEOTIDE SEQUENCE [LARGE SCALE GENOMIC DNA]</scope>
    <source>
        <strain evidence="3">DSM 44796</strain>
    </source>
</reference>
<evidence type="ECO:0000313" key="3">
    <source>
        <dbReference type="Proteomes" id="UP000199682"/>
    </source>
</evidence>
<evidence type="ECO:0000256" key="1">
    <source>
        <dbReference type="SAM" id="MobiDB-lite"/>
    </source>
</evidence>
<accession>A0A1G8QDE7</accession>
<name>A0A1G8QDE7_9PSEU</name>
<protein>
    <submittedName>
        <fullName evidence="2">NAD(P)H-binding</fullName>
    </submittedName>
</protein>
<sequence length="63" mass="6659">MTIASVLTDLDWTYISPADEIPRRTGTFRLGGDQMLTAADGSSLVSAEDVADEPSRTGRSSVA</sequence>
<dbReference type="AlphaFoldDB" id="A0A1G8QDE7"/>
<proteinExistence type="predicted"/>